<keyword evidence="5" id="KW-1185">Reference proteome</keyword>
<evidence type="ECO:0000256" key="1">
    <source>
        <dbReference type="ARBA" id="ARBA00022729"/>
    </source>
</evidence>
<dbReference type="InterPro" id="IPR036779">
    <property type="entry name" value="LysM_dom_sf"/>
</dbReference>
<dbReference type="PANTHER" id="PTHR35936">
    <property type="entry name" value="MEMBRANE-BOUND LYTIC MUREIN TRANSGLYCOSYLASE F"/>
    <property type="match status" value="1"/>
</dbReference>
<protein>
    <recommendedName>
        <fullName evidence="3">LysM domain-containing protein</fullName>
    </recommendedName>
</protein>
<dbReference type="SMART" id="SM00062">
    <property type="entry name" value="PBPb"/>
    <property type="match status" value="1"/>
</dbReference>
<dbReference type="PROSITE" id="PS51782">
    <property type="entry name" value="LYSM"/>
    <property type="match status" value="1"/>
</dbReference>
<dbReference type="CDD" id="cd00118">
    <property type="entry name" value="LysM"/>
    <property type="match status" value="1"/>
</dbReference>
<dbReference type="SUPFAM" id="SSF54106">
    <property type="entry name" value="LysM domain"/>
    <property type="match status" value="1"/>
</dbReference>
<evidence type="ECO:0000313" key="5">
    <source>
        <dbReference type="Proteomes" id="UP001156706"/>
    </source>
</evidence>
<dbReference type="Gene3D" id="3.10.350.10">
    <property type="entry name" value="LysM domain"/>
    <property type="match status" value="1"/>
</dbReference>
<dbReference type="EMBL" id="BSOG01000001">
    <property type="protein sequence ID" value="GLR11407.1"/>
    <property type="molecule type" value="Genomic_DNA"/>
</dbReference>
<evidence type="ECO:0000256" key="2">
    <source>
        <dbReference type="SAM" id="MobiDB-lite"/>
    </source>
</evidence>
<sequence length="396" mass="41877">MKLTPLSKGLLSLIVLAGLGSVGWNLYKNKAAAPAEAVDAAAAPASTPASAPGADAPGADAPVAAATPAPVASPAAQQSGFNSYRSIIEKGVVRVSVQSPAKPFFALENGAPKGFNVDFMKLLFAQSEFTKQHPKIVLDTDHIVDTYPAVPEQLTKNDSRGNPVVDIAIDGLTFADGDQPGVVYTVPYVSDFGYSLITAANSSVRGVSDLAGKKVGVLQGDPDARAYAQQNFRGAQIVELSDASTNGERDWIKRAIQSGQVDALIYDYPFGVAEIAGTDLVFAVAKLPQSDVRYKIGVRKGDAELLQNLNTAISKVKQSPEYLDLLRKYFISNNLGRVAGANGNETVYVVKPGDTLSIIATRLLGNKARYAEIEVRNNLPNPDLIQVGQKLVIPKG</sequence>
<dbReference type="Proteomes" id="UP001156706">
    <property type="component" value="Unassembled WGS sequence"/>
</dbReference>
<dbReference type="Pfam" id="PF01476">
    <property type="entry name" value="LysM"/>
    <property type="match status" value="1"/>
</dbReference>
<dbReference type="Gene3D" id="3.40.190.10">
    <property type="entry name" value="Periplasmic binding protein-like II"/>
    <property type="match status" value="2"/>
</dbReference>
<feature type="domain" description="LysM" evidence="3">
    <location>
        <begin position="346"/>
        <end position="393"/>
    </location>
</feature>
<keyword evidence="1" id="KW-0732">Signal</keyword>
<dbReference type="InterPro" id="IPR001638">
    <property type="entry name" value="Solute-binding_3/MltF_N"/>
</dbReference>
<name>A0ABQ5YAH6_9NEIS</name>
<dbReference type="InterPro" id="IPR018392">
    <property type="entry name" value="LysM"/>
</dbReference>
<accession>A0ABQ5YAH6</accession>
<comment type="caution">
    <text evidence="4">The sequence shown here is derived from an EMBL/GenBank/DDBJ whole genome shotgun (WGS) entry which is preliminary data.</text>
</comment>
<dbReference type="RefSeq" id="WP_284194567.1">
    <property type="nucleotide sequence ID" value="NZ_BSOG01000001.1"/>
</dbReference>
<dbReference type="SMART" id="SM00257">
    <property type="entry name" value="LysM"/>
    <property type="match status" value="1"/>
</dbReference>
<evidence type="ECO:0000313" key="4">
    <source>
        <dbReference type="EMBL" id="GLR11407.1"/>
    </source>
</evidence>
<dbReference type="PANTHER" id="PTHR35936:SF19">
    <property type="entry name" value="AMINO-ACID-BINDING PROTEIN YXEM-RELATED"/>
    <property type="match status" value="1"/>
</dbReference>
<dbReference type="Pfam" id="PF00497">
    <property type="entry name" value="SBP_bac_3"/>
    <property type="match status" value="1"/>
</dbReference>
<dbReference type="SUPFAM" id="SSF53850">
    <property type="entry name" value="Periplasmic binding protein-like II"/>
    <property type="match status" value="1"/>
</dbReference>
<evidence type="ECO:0000259" key="3">
    <source>
        <dbReference type="PROSITE" id="PS51782"/>
    </source>
</evidence>
<proteinExistence type="predicted"/>
<organism evidence="4 5">
    <name type="scientific">Chitinimonas prasina</name>
    <dbReference type="NCBI Taxonomy" id="1434937"/>
    <lineage>
        <taxon>Bacteria</taxon>
        <taxon>Pseudomonadati</taxon>
        <taxon>Pseudomonadota</taxon>
        <taxon>Betaproteobacteria</taxon>
        <taxon>Neisseriales</taxon>
        <taxon>Chitinibacteraceae</taxon>
        <taxon>Chitinimonas</taxon>
    </lineage>
</organism>
<reference evidence="5" key="1">
    <citation type="journal article" date="2019" name="Int. J. Syst. Evol. Microbiol.">
        <title>The Global Catalogue of Microorganisms (GCM) 10K type strain sequencing project: providing services to taxonomists for standard genome sequencing and annotation.</title>
        <authorList>
            <consortium name="The Broad Institute Genomics Platform"/>
            <consortium name="The Broad Institute Genome Sequencing Center for Infectious Disease"/>
            <person name="Wu L."/>
            <person name="Ma J."/>
        </authorList>
    </citation>
    <scope>NUCLEOTIDE SEQUENCE [LARGE SCALE GENOMIC DNA]</scope>
    <source>
        <strain evidence="5">NBRC 110044</strain>
    </source>
</reference>
<gene>
    <name evidence="4" type="ORF">GCM10007907_01970</name>
</gene>
<feature type="region of interest" description="Disordered" evidence="2">
    <location>
        <begin position="45"/>
        <end position="65"/>
    </location>
</feature>